<evidence type="ECO:0000313" key="2">
    <source>
        <dbReference type="EMBL" id="MDC1902001.1"/>
    </source>
</evidence>
<gene>
    <name evidence="4" type="ORF">DWY92_13715</name>
    <name evidence="2" type="ORF">POZ10_15400</name>
    <name evidence="1" type="ORF">POZ22_09400</name>
    <name evidence="3" type="ORF">RVH16_15360</name>
</gene>
<dbReference type="SUPFAM" id="SSF47336">
    <property type="entry name" value="ACP-like"/>
    <property type="match status" value="1"/>
</dbReference>
<dbReference type="Proteomes" id="UP001222603">
    <property type="component" value="Unassembled WGS sequence"/>
</dbReference>
<dbReference type="Proteomes" id="UP000283680">
    <property type="component" value="Unassembled WGS sequence"/>
</dbReference>
<dbReference type="Proteomes" id="UP001214113">
    <property type="component" value="Unassembled WGS sequence"/>
</dbReference>
<dbReference type="Proteomes" id="UP001181247">
    <property type="component" value="Unassembled WGS sequence"/>
</dbReference>
<dbReference type="RefSeq" id="WP_117964502.1">
    <property type="nucleotide sequence ID" value="NZ_CAXSUA010000006.1"/>
</dbReference>
<dbReference type="Gene3D" id="1.10.1200.10">
    <property type="entry name" value="ACP-like"/>
    <property type="match status" value="1"/>
</dbReference>
<proteinExistence type="predicted"/>
<organism evidence="4 5">
    <name type="scientific">Bacteroides uniformis</name>
    <dbReference type="NCBI Taxonomy" id="820"/>
    <lineage>
        <taxon>Bacteria</taxon>
        <taxon>Pseudomonadati</taxon>
        <taxon>Bacteroidota</taxon>
        <taxon>Bacteroidia</taxon>
        <taxon>Bacteroidales</taxon>
        <taxon>Bacteroidaceae</taxon>
        <taxon>Bacteroides</taxon>
    </lineage>
</organism>
<reference evidence="1" key="2">
    <citation type="submission" date="2022-10" db="EMBL/GenBank/DDBJ databases">
        <title>Human gut microbiome strain richness.</title>
        <authorList>
            <person name="Chen-Liaw A."/>
        </authorList>
    </citation>
    <scope>NUCLEOTIDE SEQUENCE</scope>
    <source>
        <strain evidence="2">1001713st1_F9_1001713B170221_170320</strain>
        <strain evidence="1">BSD2780061687st1_G10_BSD2780061687b_171204</strain>
    </source>
</reference>
<dbReference type="EMBL" id="JAQNSI010000432">
    <property type="protein sequence ID" value="MDC1902001.1"/>
    <property type="molecule type" value="Genomic_DNA"/>
</dbReference>
<evidence type="ECO:0000313" key="4">
    <source>
        <dbReference type="EMBL" id="RGQ49839.1"/>
    </source>
</evidence>
<accession>A0A412B9V5</accession>
<reference evidence="3" key="3">
    <citation type="submission" date="2023-10" db="EMBL/GenBank/DDBJ databases">
        <title>Genome of Potential pathogenic bacteria in Crohn's disease.</title>
        <authorList>
            <person name="Rodriguez-Palacios A."/>
        </authorList>
    </citation>
    <scope>NUCLEOTIDE SEQUENCE</scope>
    <source>
        <strain evidence="3">CavFT-hAR50</strain>
    </source>
</reference>
<sequence length="75" mass="8707">MILEEFVKGFAEQFEDTDITEIQMDTVYQDLDEWSSLTAMSIIAFVKTTYNKEITGKEIRSCETVEELFNLVEAK</sequence>
<dbReference type="EMBL" id="JAWDEU010000002">
    <property type="protein sequence ID" value="MDU0246076.1"/>
    <property type="molecule type" value="Genomic_DNA"/>
</dbReference>
<name>A0A412B9V5_BACUN</name>
<dbReference type="InterPro" id="IPR036736">
    <property type="entry name" value="ACP-like_sf"/>
</dbReference>
<comment type="caution">
    <text evidence="4">The sequence shown here is derived from an EMBL/GenBank/DDBJ whole genome shotgun (WGS) entry which is preliminary data.</text>
</comment>
<protein>
    <submittedName>
        <fullName evidence="4">Acyl carrier protein</fullName>
    </submittedName>
</protein>
<dbReference type="AlphaFoldDB" id="A0A412B9V5"/>
<evidence type="ECO:0000313" key="1">
    <source>
        <dbReference type="EMBL" id="MDC1854991.1"/>
    </source>
</evidence>
<reference evidence="4 5" key="1">
    <citation type="submission" date="2018-08" db="EMBL/GenBank/DDBJ databases">
        <title>A genome reference for cultivated species of the human gut microbiota.</title>
        <authorList>
            <person name="Zou Y."/>
            <person name="Xue W."/>
            <person name="Luo G."/>
        </authorList>
    </citation>
    <scope>NUCLEOTIDE SEQUENCE [LARGE SCALE GENOMIC DNA]</scope>
    <source>
        <strain evidence="4 5">AF28-11</strain>
    </source>
</reference>
<evidence type="ECO:0000313" key="3">
    <source>
        <dbReference type="EMBL" id="MDU0246076.1"/>
    </source>
</evidence>
<dbReference type="EMBL" id="JAQNSB010000012">
    <property type="protein sequence ID" value="MDC1854991.1"/>
    <property type="molecule type" value="Genomic_DNA"/>
</dbReference>
<dbReference type="EMBL" id="QRTH01000007">
    <property type="protein sequence ID" value="RGQ49839.1"/>
    <property type="molecule type" value="Genomic_DNA"/>
</dbReference>
<evidence type="ECO:0000313" key="5">
    <source>
        <dbReference type="Proteomes" id="UP000283680"/>
    </source>
</evidence>